<dbReference type="Gene3D" id="2.20.28.90">
    <property type="match status" value="1"/>
</dbReference>
<dbReference type="PANTHER" id="PTHR40704:SF1">
    <property type="entry name" value="TRANSCRIPTION ELONGATION FACTOR SPT4"/>
    <property type="match status" value="1"/>
</dbReference>
<protein>
    <recommendedName>
        <fullName evidence="2">Transcription elongation factor Spt4</fullName>
    </recommendedName>
</protein>
<keyword evidence="2" id="KW-0805">Transcription regulation</keyword>
<comment type="subunit">
    <text evidence="2">Heterodimer composed of Spt4 and Spt5.</text>
</comment>
<dbReference type="NCBIfam" id="NF041664">
    <property type="entry name" value="RNAP_arch_Epp"/>
    <property type="match status" value="1"/>
</dbReference>
<dbReference type="InterPro" id="IPR022800">
    <property type="entry name" value="Spt4/RpoE2_Znf"/>
</dbReference>
<dbReference type="EMBL" id="DTBJ01000013">
    <property type="protein sequence ID" value="HGM58196.1"/>
    <property type="molecule type" value="Genomic_DNA"/>
</dbReference>
<evidence type="ECO:0000256" key="2">
    <source>
        <dbReference type="HAMAP-Rule" id="MF_00949"/>
    </source>
</evidence>
<evidence type="ECO:0000256" key="1">
    <source>
        <dbReference type="ARBA" id="ARBA00023163"/>
    </source>
</evidence>
<comment type="caution">
    <text evidence="4">The sequence shown here is derived from an EMBL/GenBank/DDBJ whole genome shotgun (WGS) entry which is preliminary data.</text>
</comment>
<dbReference type="Pfam" id="PF06093">
    <property type="entry name" value="Spt4"/>
    <property type="match status" value="1"/>
</dbReference>
<organism evidence="4">
    <name type="scientific">Staphylothermus marinus</name>
    <dbReference type="NCBI Taxonomy" id="2280"/>
    <lineage>
        <taxon>Archaea</taxon>
        <taxon>Thermoproteota</taxon>
        <taxon>Thermoprotei</taxon>
        <taxon>Desulfurococcales</taxon>
        <taxon>Desulfurococcaceae</taxon>
        <taxon>Staphylothermus</taxon>
    </lineage>
</organism>
<dbReference type="InterPro" id="IPR007178">
    <property type="entry name" value="Spt4_arch"/>
</dbReference>
<feature type="binding site" evidence="2">
    <location>
        <position position="30"/>
    </location>
    <ligand>
        <name>Zn(2+)</name>
        <dbReference type="ChEBI" id="CHEBI:29105"/>
    </ligand>
</feature>
<comment type="similarity">
    <text evidence="2">Belongs to the archaeal Spt4 family.</text>
</comment>
<keyword evidence="2" id="KW-0479">Metal-binding</keyword>
<feature type="binding site" evidence="2">
    <location>
        <position position="16"/>
    </location>
    <ligand>
        <name>Zn(2+)</name>
        <dbReference type="ChEBI" id="CHEBI:29105"/>
    </ligand>
</feature>
<dbReference type="GO" id="GO:0006355">
    <property type="term" value="P:regulation of DNA-templated transcription"/>
    <property type="evidence" value="ECO:0007669"/>
    <property type="project" value="UniProtKB-UniRule"/>
</dbReference>
<dbReference type="GO" id="GO:0000428">
    <property type="term" value="C:DNA-directed RNA polymerase complex"/>
    <property type="evidence" value="ECO:0007669"/>
    <property type="project" value="UniProtKB-KW"/>
</dbReference>
<feature type="binding site" evidence="2">
    <location>
        <position position="13"/>
    </location>
    <ligand>
        <name>Zn(2+)</name>
        <dbReference type="ChEBI" id="CHEBI:29105"/>
    </ligand>
</feature>
<comment type="function">
    <text evidence="2">Stimulates transcription elongation.</text>
</comment>
<evidence type="ECO:0000313" key="4">
    <source>
        <dbReference type="EMBL" id="HGM58196.1"/>
    </source>
</evidence>
<gene>
    <name evidence="2" type="primary">spt4</name>
    <name evidence="5" type="ORF">ENT92_00925</name>
    <name evidence="4" type="ORF">ENU14_01205</name>
</gene>
<dbReference type="GO" id="GO:0008270">
    <property type="term" value="F:zinc ion binding"/>
    <property type="evidence" value="ECO:0007669"/>
    <property type="project" value="UniProtKB-UniRule"/>
</dbReference>
<dbReference type="PANTHER" id="PTHR40704">
    <property type="entry name" value="TRANSCRIPTION ELONGATION FACTOR SPT4"/>
    <property type="match status" value="1"/>
</dbReference>
<feature type="binding site" evidence="2">
    <location>
        <position position="27"/>
    </location>
    <ligand>
        <name>Zn(2+)</name>
        <dbReference type="ChEBI" id="CHEBI:29105"/>
    </ligand>
</feature>
<evidence type="ECO:0000259" key="3">
    <source>
        <dbReference type="SMART" id="SM01389"/>
    </source>
</evidence>
<dbReference type="InterPro" id="IPR029040">
    <property type="entry name" value="RPABC4/Spt4"/>
</dbReference>
<keyword evidence="1 2" id="KW-0804">Transcription</keyword>
<keyword evidence="2" id="KW-0862">Zinc</keyword>
<dbReference type="HAMAP" id="MF_00949">
    <property type="entry name" value="Spt4_arch"/>
    <property type="match status" value="1"/>
</dbReference>
<name>A0A7C4D800_STAMA</name>
<dbReference type="InterPro" id="IPR038589">
    <property type="entry name" value="Spt4_dom_sf"/>
</dbReference>
<reference evidence="4" key="1">
    <citation type="journal article" date="2020" name="mSystems">
        <title>Genome- and Community-Level Interaction Insights into Carbon Utilization and Element Cycling Functions of Hydrothermarchaeota in Hydrothermal Sediment.</title>
        <authorList>
            <person name="Zhou Z."/>
            <person name="Liu Y."/>
            <person name="Xu W."/>
            <person name="Pan J."/>
            <person name="Luo Z.H."/>
            <person name="Li M."/>
        </authorList>
    </citation>
    <scope>NUCLEOTIDE SEQUENCE [LARGE SCALE GENOMIC DNA]</scope>
    <source>
        <strain evidence="5">SpSt-622</strain>
        <strain evidence="4">SpSt-642</strain>
    </source>
</reference>
<proteinExistence type="inferred from homology"/>
<dbReference type="AlphaFoldDB" id="A0A7C4D800"/>
<dbReference type="SUPFAM" id="SSF63393">
    <property type="entry name" value="RNA polymerase subunits"/>
    <property type="match status" value="1"/>
</dbReference>
<keyword evidence="4" id="KW-0240">DNA-directed RNA polymerase</keyword>
<sequence length="70" mass="7710">MSSRGRGKVFKACRSCKALVDREVAECPICGSRDFSEEWEGIIIIIDPEKSRIAKILGIVKPGKYAVKVA</sequence>
<dbReference type="SMART" id="SM01389">
    <property type="entry name" value="Spt4"/>
    <property type="match status" value="1"/>
</dbReference>
<dbReference type="EMBL" id="DTAN01000042">
    <property type="protein sequence ID" value="HGU64766.1"/>
    <property type="molecule type" value="Genomic_DNA"/>
</dbReference>
<accession>A0A7C4D800</accession>
<feature type="domain" description="Spt4/RpoE2 zinc finger" evidence="3">
    <location>
        <begin position="10"/>
        <end position="70"/>
    </location>
</feature>
<evidence type="ECO:0000313" key="5">
    <source>
        <dbReference type="EMBL" id="HGU64766.1"/>
    </source>
</evidence>